<dbReference type="EMBL" id="BPVZ01000242">
    <property type="protein sequence ID" value="GKV47965.1"/>
    <property type="molecule type" value="Genomic_DNA"/>
</dbReference>
<proteinExistence type="predicted"/>
<dbReference type="Proteomes" id="UP001054252">
    <property type="component" value="Unassembled WGS sequence"/>
</dbReference>
<sequence>MRLSVGWFMSPAFMVAGSDCGLDELSEGCLVSLRSATPVKLLGCEDASI</sequence>
<organism evidence="1 2">
    <name type="scientific">Rubroshorea leprosula</name>
    <dbReference type="NCBI Taxonomy" id="152421"/>
    <lineage>
        <taxon>Eukaryota</taxon>
        <taxon>Viridiplantae</taxon>
        <taxon>Streptophyta</taxon>
        <taxon>Embryophyta</taxon>
        <taxon>Tracheophyta</taxon>
        <taxon>Spermatophyta</taxon>
        <taxon>Magnoliopsida</taxon>
        <taxon>eudicotyledons</taxon>
        <taxon>Gunneridae</taxon>
        <taxon>Pentapetalae</taxon>
        <taxon>rosids</taxon>
        <taxon>malvids</taxon>
        <taxon>Malvales</taxon>
        <taxon>Dipterocarpaceae</taxon>
        <taxon>Rubroshorea</taxon>
    </lineage>
</organism>
<dbReference type="AlphaFoldDB" id="A0AAV5MDK8"/>
<reference evidence="1 2" key="1">
    <citation type="journal article" date="2021" name="Commun. Biol.">
        <title>The genome of Shorea leprosula (Dipterocarpaceae) highlights the ecological relevance of drought in aseasonal tropical rainforests.</title>
        <authorList>
            <person name="Ng K.K.S."/>
            <person name="Kobayashi M.J."/>
            <person name="Fawcett J.A."/>
            <person name="Hatakeyama M."/>
            <person name="Paape T."/>
            <person name="Ng C.H."/>
            <person name="Ang C.C."/>
            <person name="Tnah L.H."/>
            <person name="Lee C.T."/>
            <person name="Nishiyama T."/>
            <person name="Sese J."/>
            <person name="O'Brien M.J."/>
            <person name="Copetti D."/>
            <person name="Mohd Noor M.I."/>
            <person name="Ong R.C."/>
            <person name="Putra M."/>
            <person name="Sireger I.Z."/>
            <person name="Indrioko S."/>
            <person name="Kosugi Y."/>
            <person name="Izuno A."/>
            <person name="Isagi Y."/>
            <person name="Lee S.L."/>
            <person name="Shimizu K.K."/>
        </authorList>
    </citation>
    <scope>NUCLEOTIDE SEQUENCE [LARGE SCALE GENOMIC DNA]</scope>
    <source>
        <strain evidence="1">214</strain>
    </source>
</reference>
<gene>
    <name evidence="1" type="ORF">SLEP1_g54813</name>
</gene>
<comment type="caution">
    <text evidence="1">The sequence shown here is derived from an EMBL/GenBank/DDBJ whole genome shotgun (WGS) entry which is preliminary data.</text>
</comment>
<accession>A0AAV5MDK8</accession>
<evidence type="ECO:0000313" key="1">
    <source>
        <dbReference type="EMBL" id="GKV47965.1"/>
    </source>
</evidence>
<keyword evidence="2" id="KW-1185">Reference proteome</keyword>
<evidence type="ECO:0000313" key="2">
    <source>
        <dbReference type="Proteomes" id="UP001054252"/>
    </source>
</evidence>
<protein>
    <submittedName>
        <fullName evidence="1">Uncharacterized protein</fullName>
    </submittedName>
</protein>
<name>A0AAV5MDK8_9ROSI</name>